<evidence type="ECO:0000313" key="2">
    <source>
        <dbReference type="EMBL" id="KAA2242847.1"/>
    </source>
</evidence>
<evidence type="ECO:0000256" key="1">
    <source>
        <dbReference type="SAM" id="MobiDB-lite"/>
    </source>
</evidence>
<proteinExistence type="predicted"/>
<organism evidence="2 3">
    <name type="scientific">Chitinophaga agrisoli</name>
    <dbReference type="NCBI Taxonomy" id="2607653"/>
    <lineage>
        <taxon>Bacteria</taxon>
        <taxon>Pseudomonadati</taxon>
        <taxon>Bacteroidota</taxon>
        <taxon>Chitinophagia</taxon>
        <taxon>Chitinophagales</taxon>
        <taxon>Chitinophagaceae</taxon>
        <taxon>Chitinophaga</taxon>
    </lineage>
</organism>
<dbReference type="Proteomes" id="UP000324611">
    <property type="component" value="Unassembled WGS sequence"/>
</dbReference>
<protein>
    <submittedName>
        <fullName evidence="2">Uncharacterized protein</fullName>
    </submittedName>
</protein>
<accession>A0A5B2VX53</accession>
<sequence length="84" mass="9969">MTTLVGRTFSYRYHGKEVTRKVIKMIIRKTKRIYELLDPTTHLHSEAYADQFDKAFKHRPTGPVIRDKKHKGNHITSKQLNNLY</sequence>
<feature type="region of interest" description="Disordered" evidence="1">
    <location>
        <begin position="61"/>
        <end position="84"/>
    </location>
</feature>
<gene>
    <name evidence="2" type="ORF">F0L74_09980</name>
</gene>
<reference evidence="2 3" key="2">
    <citation type="submission" date="2019-09" db="EMBL/GenBank/DDBJ databases">
        <authorList>
            <person name="Jin C."/>
        </authorList>
    </citation>
    <scope>NUCLEOTIDE SEQUENCE [LARGE SCALE GENOMIC DNA]</scope>
    <source>
        <strain evidence="2 3">BN140078</strain>
    </source>
</reference>
<evidence type="ECO:0000313" key="3">
    <source>
        <dbReference type="Proteomes" id="UP000324611"/>
    </source>
</evidence>
<dbReference type="AlphaFoldDB" id="A0A5B2VX53"/>
<reference evidence="2 3" key="1">
    <citation type="submission" date="2019-09" db="EMBL/GenBank/DDBJ databases">
        <title>Chitinophaga ginsengihumi sp. nov., isolated from soil of ginseng rhizosphere.</title>
        <authorList>
            <person name="Lee J."/>
        </authorList>
    </citation>
    <scope>NUCLEOTIDE SEQUENCE [LARGE SCALE GENOMIC DNA]</scope>
    <source>
        <strain evidence="2 3">BN140078</strain>
    </source>
</reference>
<dbReference type="RefSeq" id="WP_149837723.1">
    <property type="nucleotide sequence ID" value="NZ_VUOC01000002.1"/>
</dbReference>
<keyword evidence="3" id="KW-1185">Reference proteome</keyword>
<name>A0A5B2VX53_9BACT</name>
<dbReference type="EMBL" id="VUOC01000002">
    <property type="protein sequence ID" value="KAA2242847.1"/>
    <property type="molecule type" value="Genomic_DNA"/>
</dbReference>
<comment type="caution">
    <text evidence="2">The sequence shown here is derived from an EMBL/GenBank/DDBJ whole genome shotgun (WGS) entry which is preliminary data.</text>
</comment>
<feature type="compositionally biased region" description="Polar residues" evidence="1">
    <location>
        <begin position="74"/>
        <end position="84"/>
    </location>
</feature>